<dbReference type="GO" id="GO:0005737">
    <property type="term" value="C:cytoplasm"/>
    <property type="evidence" value="ECO:0007669"/>
    <property type="project" value="UniProtKB-SubCell"/>
</dbReference>
<feature type="binding site" evidence="10">
    <location>
        <position position="20"/>
    </location>
    <ligand>
        <name>ATP</name>
        <dbReference type="ChEBI" id="CHEBI:30616"/>
    </ligand>
</feature>
<keyword evidence="7 10" id="KW-0418">Kinase</keyword>
<dbReference type="HAMAP" id="MF_00039">
    <property type="entry name" value="Adenylate_kinase_AK6"/>
    <property type="match status" value="1"/>
</dbReference>
<comment type="subunit">
    <text evidence="10">Monomer and homodimer. Interacts with small ribosomal subunit protein uS11. Not a structural component of 43S pre-ribosomes, but transiently interacts with them by binding to uS11.</text>
</comment>
<comment type="catalytic activity">
    <reaction evidence="10">
        <text>ATP + H2O = ADP + phosphate + H(+)</text>
        <dbReference type="Rhea" id="RHEA:13065"/>
        <dbReference type="ChEBI" id="CHEBI:15377"/>
        <dbReference type="ChEBI" id="CHEBI:15378"/>
        <dbReference type="ChEBI" id="CHEBI:30616"/>
        <dbReference type="ChEBI" id="CHEBI:43474"/>
        <dbReference type="ChEBI" id="CHEBI:456216"/>
    </reaction>
</comment>
<keyword evidence="4 10" id="KW-0698">rRNA processing</keyword>
<evidence type="ECO:0000256" key="10">
    <source>
        <dbReference type="HAMAP-Rule" id="MF_03173"/>
    </source>
</evidence>
<feature type="binding site" evidence="10">
    <location>
        <position position="114"/>
    </location>
    <ligand>
        <name>ATP</name>
        <dbReference type="ChEBI" id="CHEBI:30616"/>
    </ligand>
</feature>
<feature type="binding site" evidence="10">
    <location>
        <position position="19"/>
    </location>
    <ligand>
        <name>ATP</name>
        <dbReference type="ChEBI" id="CHEBI:30616"/>
    </ligand>
</feature>
<dbReference type="Proteomes" id="UP000288716">
    <property type="component" value="Unassembled WGS sequence"/>
</dbReference>
<dbReference type="GO" id="GO:0006364">
    <property type="term" value="P:rRNA processing"/>
    <property type="evidence" value="ECO:0007669"/>
    <property type="project" value="UniProtKB-KW"/>
</dbReference>
<comment type="subcellular location">
    <subcellularLocation>
        <location evidence="10">Cytoplasm</location>
    </subcellularLocation>
    <subcellularLocation>
        <location evidence="10">Nucleus</location>
    </subcellularLocation>
</comment>
<dbReference type="GO" id="GO:0004017">
    <property type="term" value="F:AMP kinase activity"/>
    <property type="evidence" value="ECO:0007669"/>
    <property type="project" value="UniProtKB-UniRule"/>
</dbReference>
<evidence type="ECO:0000313" key="11">
    <source>
        <dbReference type="EMBL" id="RWS27489.1"/>
    </source>
</evidence>
<feature type="binding site" evidence="10">
    <location>
        <position position="17"/>
    </location>
    <ligand>
        <name>ATP</name>
        <dbReference type="ChEBI" id="CHEBI:30616"/>
    </ligand>
</feature>
<evidence type="ECO:0000256" key="1">
    <source>
        <dbReference type="ARBA" id="ARBA00000582"/>
    </source>
</evidence>
<protein>
    <recommendedName>
        <fullName evidence="10">Adenylate kinase isoenzyme 6 homolog</fullName>
        <shortName evidence="10">AK6</shortName>
        <ecNumber evidence="10">2.7.4.3</ecNumber>
    </recommendedName>
    <alternativeName>
        <fullName evidence="10">Dual activity adenylate kinase/ATPase</fullName>
        <shortName evidence="10">AK/ATPase</shortName>
    </alternativeName>
</protein>
<dbReference type="SUPFAM" id="SSF52540">
    <property type="entry name" value="P-loop containing nucleoside triphosphate hydrolases"/>
    <property type="match status" value="1"/>
</dbReference>
<evidence type="ECO:0000256" key="3">
    <source>
        <dbReference type="ARBA" id="ARBA00022517"/>
    </source>
</evidence>
<evidence type="ECO:0000256" key="2">
    <source>
        <dbReference type="ARBA" id="ARBA00022490"/>
    </source>
</evidence>
<keyword evidence="9 10" id="KW-0539">Nucleus</keyword>
<dbReference type="GO" id="GO:0005524">
    <property type="term" value="F:ATP binding"/>
    <property type="evidence" value="ECO:0007669"/>
    <property type="project" value="UniProtKB-KW"/>
</dbReference>
<dbReference type="OrthoDB" id="10251185at2759"/>
<comment type="similarity">
    <text evidence="10">Belongs to the adenylate kinase family. AK6 subfamily.</text>
</comment>
<feature type="binding site" evidence="10">
    <location>
        <position position="18"/>
    </location>
    <ligand>
        <name>ATP</name>
        <dbReference type="ChEBI" id="CHEBI:30616"/>
    </ligand>
</feature>
<keyword evidence="2 10" id="KW-0963">Cytoplasm</keyword>
<dbReference type="InterPro" id="IPR027417">
    <property type="entry name" value="P-loop_NTPase"/>
</dbReference>
<dbReference type="FunFam" id="3.40.50.300:FF:000372">
    <property type="entry name" value="Adenylate kinase isoenzyme 6 homolog"/>
    <property type="match status" value="1"/>
</dbReference>
<evidence type="ECO:0000313" key="12">
    <source>
        <dbReference type="Proteomes" id="UP000288716"/>
    </source>
</evidence>
<evidence type="ECO:0000256" key="6">
    <source>
        <dbReference type="ARBA" id="ARBA00022741"/>
    </source>
</evidence>
<dbReference type="Gene3D" id="3.40.50.300">
    <property type="entry name" value="P-loop containing nucleotide triphosphate hydrolases"/>
    <property type="match status" value="1"/>
</dbReference>
<dbReference type="STRING" id="299467.A0A443SIZ2"/>
<evidence type="ECO:0000256" key="9">
    <source>
        <dbReference type="ARBA" id="ARBA00023242"/>
    </source>
</evidence>
<dbReference type="Pfam" id="PF13238">
    <property type="entry name" value="AAA_18"/>
    <property type="match status" value="1"/>
</dbReference>
<dbReference type="PANTHER" id="PTHR12595">
    <property type="entry name" value="POS9-ACTIVATING FACTOR FAP7-RELATED"/>
    <property type="match status" value="1"/>
</dbReference>
<dbReference type="InterPro" id="IPR020618">
    <property type="entry name" value="Adenyl_kinase_AK6"/>
</dbReference>
<evidence type="ECO:0000256" key="7">
    <source>
        <dbReference type="ARBA" id="ARBA00022777"/>
    </source>
</evidence>
<accession>A0A443SIZ2</accession>
<keyword evidence="8 10" id="KW-0067">ATP-binding</keyword>
<sequence>MRRCSPNILVTGTPATGKSTICSRLQEKLKEYQLINVSQFAKDNNLYDGYDEEFECNIIDEEQLVEKLTPIFENSSGGVIIDFHGCDLFPEDWFDAVFVIRTSNTVLYDRLVERGYSERKLKNNVECEIFQTILDEAKEAFDENVVHELQNEVTEDISNNVETIVTFINNWPKKD</sequence>
<comment type="catalytic activity">
    <reaction evidence="1 10">
        <text>AMP + ATP = 2 ADP</text>
        <dbReference type="Rhea" id="RHEA:12973"/>
        <dbReference type="ChEBI" id="CHEBI:30616"/>
        <dbReference type="ChEBI" id="CHEBI:456215"/>
        <dbReference type="ChEBI" id="CHEBI:456216"/>
        <dbReference type="EC" id="2.7.4.3"/>
    </reaction>
</comment>
<keyword evidence="6 10" id="KW-0547">Nucleotide-binding</keyword>
<dbReference type="PANTHER" id="PTHR12595:SF0">
    <property type="entry name" value="ADENYLATE KINASE ISOENZYME 6"/>
    <property type="match status" value="1"/>
</dbReference>
<evidence type="ECO:0000256" key="5">
    <source>
        <dbReference type="ARBA" id="ARBA00022679"/>
    </source>
</evidence>
<dbReference type="EC" id="2.7.4.3" evidence="10"/>
<proteinExistence type="inferred from homology"/>
<evidence type="ECO:0000256" key="4">
    <source>
        <dbReference type="ARBA" id="ARBA00022552"/>
    </source>
</evidence>
<dbReference type="VEuPathDB" id="VectorBase:LDEU004552"/>
<organism evidence="11 12">
    <name type="scientific">Leptotrombidium deliense</name>
    <dbReference type="NCBI Taxonomy" id="299467"/>
    <lineage>
        <taxon>Eukaryota</taxon>
        <taxon>Metazoa</taxon>
        <taxon>Ecdysozoa</taxon>
        <taxon>Arthropoda</taxon>
        <taxon>Chelicerata</taxon>
        <taxon>Arachnida</taxon>
        <taxon>Acari</taxon>
        <taxon>Acariformes</taxon>
        <taxon>Trombidiformes</taxon>
        <taxon>Prostigmata</taxon>
        <taxon>Anystina</taxon>
        <taxon>Parasitengona</taxon>
        <taxon>Trombiculoidea</taxon>
        <taxon>Trombiculidae</taxon>
        <taxon>Leptotrombidium</taxon>
    </lineage>
</organism>
<reference evidence="11 12" key="1">
    <citation type="journal article" date="2018" name="Gigascience">
        <title>Genomes of trombidid mites reveal novel predicted allergens and laterally-transferred genes associated with secondary metabolism.</title>
        <authorList>
            <person name="Dong X."/>
            <person name="Chaisiri K."/>
            <person name="Xia D."/>
            <person name="Armstrong S.D."/>
            <person name="Fang Y."/>
            <person name="Donnelly M.J."/>
            <person name="Kadowaki T."/>
            <person name="McGarry J.W."/>
            <person name="Darby A.C."/>
            <person name="Makepeace B.L."/>
        </authorList>
    </citation>
    <scope>NUCLEOTIDE SEQUENCE [LARGE SCALE GENOMIC DNA]</scope>
    <source>
        <strain evidence="11">UoL-UT</strain>
    </source>
</reference>
<comment type="caution">
    <text evidence="10">Lacks conserved residue(s) required for the propagation of feature annotation.</text>
</comment>
<name>A0A443SIZ2_9ACAR</name>
<dbReference type="GO" id="GO:0042274">
    <property type="term" value="P:ribosomal small subunit biogenesis"/>
    <property type="evidence" value="ECO:0007669"/>
    <property type="project" value="UniProtKB-UniRule"/>
</dbReference>
<dbReference type="GO" id="GO:0005634">
    <property type="term" value="C:nucleus"/>
    <property type="evidence" value="ECO:0007669"/>
    <property type="project" value="UniProtKB-SubCell"/>
</dbReference>
<keyword evidence="12" id="KW-1185">Reference proteome</keyword>
<keyword evidence="5 10" id="KW-0808">Transferase</keyword>
<comment type="function">
    <text evidence="10">Broad-specificity nucleoside monophosphate (NMP) kinase that catalyzes the reversible transfer of the terminal phosphate group between nucleoside triphosphates and monophosphates. Has also ATPase activity. Involved in the late cytoplasmic maturation steps of the 40S ribosomal particles, specifically 18S rRNA maturation. While NMP activity is not required for ribosome maturation, ATPase activity is. Associates transiently with small ribosomal subunit protein uS11. ATP hydrolysis breaks the interaction with uS11. May temporarily remove uS11 from the ribosome to enable a conformational change of the ribosomal RNA that is needed for the final maturation step of the small ribosomal subunit. Its NMP activity may have a role in nuclear energy homeostasis.</text>
</comment>
<feature type="region of interest" description="NMPbind" evidence="10">
    <location>
        <begin position="36"/>
        <end position="59"/>
    </location>
</feature>
<evidence type="ECO:0000256" key="8">
    <source>
        <dbReference type="ARBA" id="ARBA00022840"/>
    </source>
</evidence>
<gene>
    <name evidence="11" type="ORF">B4U80_10959</name>
</gene>
<comment type="caution">
    <text evidence="11">The sequence shown here is derived from an EMBL/GenBank/DDBJ whole genome shotgun (WGS) entry which is preliminary data.</text>
</comment>
<keyword evidence="3 10" id="KW-0690">Ribosome biogenesis</keyword>
<dbReference type="EMBL" id="NCKV01001980">
    <property type="protein sequence ID" value="RWS27489.1"/>
    <property type="molecule type" value="Genomic_DNA"/>
</dbReference>
<feature type="region of interest" description="LID" evidence="10">
    <location>
        <begin position="113"/>
        <end position="123"/>
    </location>
</feature>
<dbReference type="AlphaFoldDB" id="A0A443SIZ2"/>
<dbReference type="GO" id="GO:0016887">
    <property type="term" value="F:ATP hydrolysis activity"/>
    <property type="evidence" value="ECO:0007669"/>
    <property type="project" value="UniProtKB-UniRule"/>
</dbReference>